<gene>
    <name evidence="5" type="ORF">B5M42_05440</name>
</gene>
<reference evidence="5 6" key="1">
    <citation type="submission" date="2017-03" db="EMBL/GenBank/DDBJ databases">
        <title>Isolation of Levoglucosan Utilizing Bacteria.</title>
        <authorList>
            <person name="Arya A.S."/>
        </authorList>
    </citation>
    <scope>NUCLEOTIDE SEQUENCE [LARGE SCALE GENOMIC DNA]</scope>
    <source>
        <strain evidence="5 6">MEC069</strain>
    </source>
</reference>
<dbReference type="InterPro" id="IPR050768">
    <property type="entry name" value="UPF0353/GerABKA_families"/>
</dbReference>
<sequence>MKLNQLWKARNEKKPPQHPANTVTNESENGPWDKKRLEQLFFNCADVKIDQFKLGSEESPHVIELIYCTGLTETMQVNQFVLPRLGAILSSSESLIDLDKKLELIRLDDEQDIVSHIFSGQLLVYVEQTQLLYSMDLSKPPRREPSESNTEVSIKGPKDGFVEELAANVALIRKRLPTKSLCYEQFRVGKRSNSKVALLYIQDIASADIIQEVRERLQKIEIDAILGSSQLEKMIADYSGSLFPLLDFTGRPDYAADSLVHGRFVVIADTSPNAIIGPANLTLLLKSPEDAYFPFYYASLGILLRLIGLVLSLLLPGFWTALTAFNVEQIPYPLVATISLSRIGLPLPGPLEAVMMITMFELFREAGERLPKAVGQTVAVVGGIVVGDAAIRAGLASTTLLVVSAVTAVSSFTLVNQSLVGSVSLIRYFVLICSSVLGMYGFMISTIAIVVYLSRLESFGVPYLAPLSPITWTDFMSAITRKSWFSIDKRPSILRPKDATRRGGSK</sequence>
<evidence type="ECO:0000256" key="3">
    <source>
        <dbReference type="SAM" id="MobiDB-lite"/>
    </source>
</evidence>
<keyword evidence="4" id="KW-1133">Transmembrane helix</keyword>
<dbReference type="PIRSF" id="PIRSF005690">
    <property type="entry name" value="GerBA"/>
    <property type="match status" value="1"/>
</dbReference>
<organism evidence="5 6">
    <name type="scientific">Paenibacillus athensensis</name>
    <dbReference type="NCBI Taxonomy" id="1967502"/>
    <lineage>
        <taxon>Bacteria</taxon>
        <taxon>Bacillati</taxon>
        <taxon>Bacillota</taxon>
        <taxon>Bacilli</taxon>
        <taxon>Bacillales</taxon>
        <taxon>Paenibacillaceae</taxon>
        <taxon>Paenibacillus</taxon>
    </lineage>
</organism>
<dbReference type="AlphaFoldDB" id="A0A4Y8Q939"/>
<evidence type="ECO:0000256" key="2">
    <source>
        <dbReference type="ARBA" id="ARBA00023136"/>
    </source>
</evidence>
<keyword evidence="2 4" id="KW-0472">Membrane</keyword>
<evidence type="ECO:0000313" key="5">
    <source>
        <dbReference type="EMBL" id="TFE90111.1"/>
    </source>
</evidence>
<comment type="caution">
    <text evidence="5">The sequence shown here is derived from an EMBL/GenBank/DDBJ whole genome shotgun (WGS) entry which is preliminary data.</text>
</comment>
<dbReference type="OrthoDB" id="1726708at2"/>
<evidence type="ECO:0000256" key="4">
    <source>
        <dbReference type="SAM" id="Phobius"/>
    </source>
</evidence>
<feature type="transmembrane region" description="Helical" evidence="4">
    <location>
        <begin position="428"/>
        <end position="453"/>
    </location>
</feature>
<dbReference type="GO" id="GO:0016020">
    <property type="term" value="C:membrane"/>
    <property type="evidence" value="ECO:0007669"/>
    <property type="project" value="InterPro"/>
</dbReference>
<comment type="similarity">
    <text evidence="1">Belongs to the GerABKA family.</text>
</comment>
<dbReference type="Proteomes" id="UP000298246">
    <property type="component" value="Unassembled WGS sequence"/>
</dbReference>
<dbReference type="RefSeq" id="WP_134750558.1">
    <property type="nucleotide sequence ID" value="NZ_MYFO02000001.1"/>
</dbReference>
<dbReference type="PANTHER" id="PTHR22550:SF5">
    <property type="entry name" value="LEUCINE ZIPPER PROTEIN 4"/>
    <property type="match status" value="1"/>
</dbReference>
<proteinExistence type="inferred from homology"/>
<dbReference type="InterPro" id="IPR004995">
    <property type="entry name" value="Spore_Ger"/>
</dbReference>
<dbReference type="PANTHER" id="PTHR22550">
    <property type="entry name" value="SPORE GERMINATION PROTEIN"/>
    <property type="match status" value="1"/>
</dbReference>
<dbReference type="Pfam" id="PF03323">
    <property type="entry name" value="GerA"/>
    <property type="match status" value="1"/>
</dbReference>
<accession>A0A4Y8Q939</accession>
<evidence type="ECO:0000256" key="1">
    <source>
        <dbReference type="ARBA" id="ARBA00005278"/>
    </source>
</evidence>
<keyword evidence="6" id="KW-1185">Reference proteome</keyword>
<feature type="region of interest" description="Disordered" evidence="3">
    <location>
        <begin position="8"/>
        <end position="31"/>
    </location>
</feature>
<evidence type="ECO:0000313" key="6">
    <source>
        <dbReference type="Proteomes" id="UP000298246"/>
    </source>
</evidence>
<feature type="compositionally biased region" description="Polar residues" evidence="3">
    <location>
        <begin position="19"/>
        <end position="28"/>
    </location>
</feature>
<dbReference type="EMBL" id="MYFO01000005">
    <property type="protein sequence ID" value="TFE90111.1"/>
    <property type="molecule type" value="Genomic_DNA"/>
</dbReference>
<feature type="transmembrane region" description="Helical" evidence="4">
    <location>
        <begin position="295"/>
        <end position="318"/>
    </location>
</feature>
<protein>
    <submittedName>
        <fullName evidence="5">Spore germination protein</fullName>
    </submittedName>
</protein>
<keyword evidence="4" id="KW-0812">Transmembrane</keyword>
<name>A0A4Y8Q939_9BACL</name>
<feature type="transmembrane region" description="Helical" evidence="4">
    <location>
        <begin position="393"/>
        <end position="416"/>
    </location>
</feature>
<dbReference type="GO" id="GO:0009847">
    <property type="term" value="P:spore germination"/>
    <property type="evidence" value="ECO:0007669"/>
    <property type="project" value="InterPro"/>
</dbReference>